<dbReference type="GO" id="GO:0005892">
    <property type="term" value="C:acetylcholine-gated channel complex"/>
    <property type="evidence" value="ECO:0007669"/>
    <property type="project" value="InterPro"/>
</dbReference>
<name>A0A0J9VYQ6_PLAVI</name>
<reference evidence="2 3" key="1">
    <citation type="submission" date="2011-08" db="EMBL/GenBank/DDBJ databases">
        <title>The Genome Sequence of Plasmodium vivax Mauritania I.</title>
        <authorList>
            <consortium name="The Broad Institute Genome Sequencing Platform"/>
            <consortium name="The Broad Institute Genome Sequencing Center for Infectious Disease"/>
            <person name="Neafsey D."/>
            <person name="Carlton J."/>
            <person name="Barnwell J."/>
            <person name="Collins W."/>
            <person name="Escalante A."/>
            <person name="Mullikin J."/>
            <person name="Saul A."/>
            <person name="Guigo R."/>
            <person name="Camara F."/>
            <person name="Young S.K."/>
            <person name="Zeng Q."/>
            <person name="Gargeya S."/>
            <person name="Fitzgerald M."/>
            <person name="Haas B."/>
            <person name="Abouelleil A."/>
            <person name="Alvarado L."/>
            <person name="Arachchi H.M."/>
            <person name="Berlin A."/>
            <person name="Brown A."/>
            <person name="Chapman S.B."/>
            <person name="Chen Z."/>
            <person name="Dunbar C."/>
            <person name="Freedman E."/>
            <person name="Gearin G."/>
            <person name="Gellesch M."/>
            <person name="Goldberg J."/>
            <person name="Griggs A."/>
            <person name="Gujja S."/>
            <person name="Heiman D."/>
            <person name="Howarth C."/>
            <person name="Larson L."/>
            <person name="Lui A."/>
            <person name="MacDonald P.J.P."/>
            <person name="Montmayeur A."/>
            <person name="Murphy C."/>
            <person name="Neiman D."/>
            <person name="Pearson M."/>
            <person name="Priest M."/>
            <person name="Roberts A."/>
            <person name="Saif S."/>
            <person name="Shea T."/>
            <person name="Shenoy N."/>
            <person name="Sisk P."/>
            <person name="Stolte C."/>
            <person name="Sykes S."/>
            <person name="Wortman J."/>
            <person name="Nusbaum C."/>
            <person name="Birren B."/>
        </authorList>
    </citation>
    <scope>NUCLEOTIDE SEQUENCE [LARGE SCALE GENOMIC DNA]</scope>
    <source>
        <strain evidence="2 3">Mauritania I</strain>
    </source>
</reference>
<proteinExistence type="predicted"/>
<feature type="chain" id="PRO_5005324839" evidence="1">
    <location>
        <begin position="23"/>
        <end position="309"/>
    </location>
</feature>
<organism evidence="2 3">
    <name type="scientific">Plasmodium vivax Mauritania I</name>
    <dbReference type="NCBI Taxonomy" id="1035515"/>
    <lineage>
        <taxon>Eukaryota</taxon>
        <taxon>Sar</taxon>
        <taxon>Alveolata</taxon>
        <taxon>Apicomplexa</taxon>
        <taxon>Aconoidasida</taxon>
        <taxon>Haemosporida</taxon>
        <taxon>Plasmodiidae</taxon>
        <taxon>Plasmodium</taxon>
        <taxon>Plasmodium (Plasmodium)</taxon>
    </lineage>
</organism>
<dbReference type="EMBL" id="KQ235063">
    <property type="protein sequence ID" value="KMZ92778.1"/>
    <property type="molecule type" value="Genomic_DNA"/>
</dbReference>
<evidence type="ECO:0000313" key="2">
    <source>
        <dbReference type="EMBL" id="KMZ92778.1"/>
    </source>
</evidence>
<dbReference type="AlphaFoldDB" id="A0A0J9VYQ6"/>
<keyword evidence="1" id="KW-0732">Signal</keyword>
<dbReference type="Proteomes" id="UP000053776">
    <property type="component" value="Unassembled WGS sequence"/>
</dbReference>
<dbReference type="PANTHER" id="PTHR33748:SF5">
    <property type="entry name" value="GROUND-LIKE DOMAIN-CONTAINING PROTEIN"/>
    <property type="match status" value="1"/>
</dbReference>
<dbReference type="PANTHER" id="PTHR33748">
    <property type="entry name" value="PROTEIN CBG04600"/>
    <property type="match status" value="1"/>
</dbReference>
<feature type="signal peptide" evidence="1">
    <location>
        <begin position="1"/>
        <end position="22"/>
    </location>
</feature>
<evidence type="ECO:0000313" key="3">
    <source>
        <dbReference type="Proteomes" id="UP000053776"/>
    </source>
</evidence>
<gene>
    <name evidence="2" type="ORF">PVMG_01364</name>
</gene>
<dbReference type="OrthoDB" id="8062037at2759"/>
<protein>
    <submittedName>
        <fullName evidence="2">Uncharacterized protein</fullName>
    </submittedName>
</protein>
<dbReference type="Gene3D" id="3.10.310.50">
    <property type="match status" value="1"/>
</dbReference>
<sequence length="309" mass="35152">MKVPFVAIWPFLFFLFLQKCCSCEKLDLLHKFYFKDAPGKSKHMAPGEKELYPLIQDLAADDDNYPLAGEPYDEHSFPDPFVNPEECVLSLGISHTWLCDPSHLLSLSEQLEVEAALLKIRDTNFHKCSNKGVFYYQAAVALVPEIVISKNSSYEKAVERFSQKLLRKWGIGNKECHDGILLVYVKQLGQFIIAKREGVEEKYLNEKEVTKQFMVTYFASGSVGRSLIETLNFINTKLPSKPQGEENSSAERRNSSTPSRFAALHLWDALPKGMIQSFSINFPLSYVTCKRVKQVNFGKRKGESFLFPG</sequence>
<accession>A0A0J9VYQ6</accession>
<evidence type="ECO:0000256" key="1">
    <source>
        <dbReference type="SAM" id="SignalP"/>
    </source>
</evidence>
<dbReference type="InterPro" id="IPR033438">
    <property type="entry name" value="MOLO1"/>
</dbReference>
<dbReference type="Pfam" id="PF17175">
    <property type="entry name" value="MOLO1"/>
    <property type="match status" value="1"/>
</dbReference>